<accession>A0A7M3MJN1</accession>
<protein>
    <submittedName>
        <fullName evidence="4">MBL fold metallo-hydrolase</fullName>
    </submittedName>
</protein>
<feature type="domain" description="Metallo-beta-lactamase" evidence="2">
    <location>
        <begin position="13"/>
        <end position="258"/>
    </location>
</feature>
<dbReference type="InterPro" id="IPR036866">
    <property type="entry name" value="RibonucZ/Hydroxyglut_hydro"/>
</dbReference>
<evidence type="ECO:0000259" key="3">
    <source>
        <dbReference type="SMART" id="SM01027"/>
    </source>
</evidence>
<dbReference type="SMART" id="SM01027">
    <property type="entry name" value="Beta-Casp"/>
    <property type="match status" value="1"/>
</dbReference>
<dbReference type="InterPro" id="IPR022712">
    <property type="entry name" value="Beta_Casp"/>
</dbReference>
<dbReference type="Proteomes" id="UP000448292">
    <property type="component" value="Unassembled WGS sequence"/>
</dbReference>
<proteinExistence type="predicted"/>
<dbReference type="GO" id="GO:0004521">
    <property type="term" value="F:RNA endonuclease activity"/>
    <property type="evidence" value="ECO:0007669"/>
    <property type="project" value="TreeGrafter"/>
</dbReference>
<feature type="domain" description="Beta-Casp" evidence="3">
    <location>
        <begin position="263"/>
        <end position="389"/>
    </location>
</feature>
<dbReference type="SMART" id="SM00849">
    <property type="entry name" value="Lactamase_B"/>
    <property type="match status" value="1"/>
</dbReference>
<dbReference type="RefSeq" id="WP_144301489.1">
    <property type="nucleotide sequence ID" value="NZ_QMIE01000001.1"/>
</dbReference>
<dbReference type="PANTHER" id="PTHR11203:SF37">
    <property type="entry name" value="INTEGRATOR COMPLEX SUBUNIT 11"/>
    <property type="match status" value="1"/>
</dbReference>
<evidence type="ECO:0000256" key="1">
    <source>
        <dbReference type="ARBA" id="ARBA00022801"/>
    </source>
</evidence>
<dbReference type="PROSITE" id="PS51257">
    <property type="entry name" value="PROKAR_LIPOPROTEIN"/>
    <property type="match status" value="1"/>
</dbReference>
<evidence type="ECO:0000259" key="2">
    <source>
        <dbReference type="SMART" id="SM00849"/>
    </source>
</evidence>
<dbReference type="GO" id="GO:0016787">
    <property type="term" value="F:hydrolase activity"/>
    <property type="evidence" value="ECO:0007669"/>
    <property type="project" value="UniProtKB-KW"/>
</dbReference>
<organism evidence="4 5">
    <name type="scientific">Oceanidesulfovibrio indonesiensis</name>
    <dbReference type="NCBI Taxonomy" id="54767"/>
    <lineage>
        <taxon>Bacteria</taxon>
        <taxon>Pseudomonadati</taxon>
        <taxon>Thermodesulfobacteriota</taxon>
        <taxon>Desulfovibrionia</taxon>
        <taxon>Desulfovibrionales</taxon>
        <taxon>Desulfovibrionaceae</taxon>
        <taxon>Oceanidesulfovibrio</taxon>
    </lineage>
</organism>
<dbReference type="OrthoDB" id="9803916at2"/>
<dbReference type="EMBL" id="QMIE01000001">
    <property type="protein sequence ID" value="TVM20027.1"/>
    <property type="molecule type" value="Genomic_DNA"/>
</dbReference>
<dbReference type="Pfam" id="PF07521">
    <property type="entry name" value="RMMBL"/>
    <property type="match status" value="1"/>
</dbReference>
<dbReference type="InterPro" id="IPR001279">
    <property type="entry name" value="Metallo-B-lactamas"/>
</dbReference>
<keyword evidence="5" id="KW-1185">Reference proteome</keyword>
<comment type="caution">
    <text evidence="4">The sequence shown here is derived from an EMBL/GenBank/DDBJ whole genome shotgun (WGS) entry which is preliminary data.</text>
</comment>
<dbReference type="InterPro" id="IPR050698">
    <property type="entry name" value="MBL"/>
</dbReference>
<evidence type="ECO:0000313" key="4">
    <source>
        <dbReference type="EMBL" id="TVM20027.1"/>
    </source>
</evidence>
<dbReference type="CDD" id="cd16295">
    <property type="entry name" value="TTHA0252-CPSF-like_MBL-fold"/>
    <property type="match status" value="1"/>
</dbReference>
<dbReference type="AlphaFoldDB" id="A0A7M3MJN1"/>
<dbReference type="PANTHER" id="PTHR11203">
    <property type="entry name" value="CLEAVAGE AND POLYADENYLATION SPECIFICITY FACTOR FAMILY MEMBER"/>
    <property type="match status" value="1"/>
</dbReference>
<keyword evidence="1 4" id="KW-0378">Hydrolase</keyword>
<name>A0A7M3MJN1_9BACT</name>
<dbReference type="SUPFAM" id="SSF56281">
    <property type="entry name" value="Metallo-hydrolase/oxidoreductase"/>
    <property type="match status" value="1"/>
</dbReference>
<gene>
    <name evidence="4" type="ORF">DPQ33_02020</name>
</gene>
<reference evidence="4 5" key="1">
    <citation type="submission" date="2018-06" db="EMBL/GenBank/DDBJ databases">
        <title>Complete genome of Desulfovibrio indonesiensis P37SLT.</title>
        <authorList>
            <person name="Crispim J.S."/>
            <person name="Vidigal P.M.P."/>
            <person name="Silva L.C.F."/>
            <person name="Laguardia C.N."/>
            <person name="Araujo L.C."/>
            <person name="Dias R.S."/>
            <person name="Sousa M.P."/>
            <person name="Paula S.O."/>
            <person name="Silva C."/>
        </authorList>
    </citation>
    <scope>NUCLEOTIDE SEQUENCE [LARGE SCALE GENOMIC DNA]</scope>
    <source>
        <strain evidence="4 5">P37SLT</strain>
    </source>
</reference>
<dbReference type="InterPro" id="IPR011108">
    <property type="entry name" value="RMMBL"/>
</dbReference>
<dbReference type="Pfam" id="PF10996">
    <property type="entry name" value="Beta-Casp"/>
    <property type="match status" value="1"/>
</dbReference>
<dbReference type="Gene3D" id="3.60.15.10">
    <property type="entry name" value="Ribonuclease Z/Hydroxyacylglutathione hydrolase-like"/>
    <property type="match status" value="1"/>
</dbReference>
<dbReference type="Gene3D" id="3.40.50.10890">
    <property type="match status" value="1"/>
</dbReference>
<sequence length="545" mass="61406">MKIKFLGAAQTVSGSCHLIETMGRRFAVDCGMHQGNREIDARNEAVDIYDPANIDFFLITHAHIDHSGLLPKMVKEGFTGTIYATEPTRDLLEIMLLDSAHIQEMEAEWQSRKKRRKGKLPVEPLYTQDDAMKTMELFQVVEYDSSFEPAEGVKVRYCDAGHILGSAFVELTVTEPNGGDSGDDAHYHLLFSGDLGRPDQLIIRDPAEPSNGRAVDYLFIESTYGDRNHKDQQTSRQELAEAIAYSYERGEKVIIPAFAVERTQEMIYSLYLLREEGKLPEDMPVFLDSPMAIRATEVFRKHPSFYDEDATKILEEGGDPLSLPNLKYTQKTEESRALNVMQGPAVIISASGMCNAGRIKHHLRHNLWREGASVVFVGFQARGTPGRKIVDGAPSIRIFGEDIAVNAKIFTIGGFSAHAGQSQILDWVDTFDHPDMDVFLVHGEPEKQEVLARLMREKMNVTVRIPAYLEDVILEPGQEPGIIEHPEAAYPKVDWGYVLDEAEAKLTELRSRLREVEAKPWIDQSELRDRMLDTTKELSKIVSEL</sequence>
<dbReference type="Pfam" id="PF00753">
    <property type="entry name" value="Lactamase_B"/>
    <property type="match status" value="1"/>
</dbReference>
<evidence type="ECO:0000313" key="5">
    <source>
        <dbReference type="Proteomes" id="UP000448292"/>
    </source>
</evidence>